<gene>
    <name evidence="4" type="ORF">BCR32DRAFT_324933</name>
</gene>
<evidence type="ECO:0000256" key="1">
    <source>
        <dbReference type="RuleBase" id="RU000383"/>
    </source>
</evidence>
<keyword evidence="5" id="KW-1185">Reference proteome</keyword>
<dbReference type="EMBL" id="MCFG01000020">
    <property type="protein sequence ID" value="ORX86538.1"/>
    <property type="molecule type" value="Genomic_DNA"/>
</dbReference>
<dbReference type="SUPFAM" id="SSF47954">
    <property type="entry name" value="Cyclin-like"/>
    <property type="match status" value="1"/>
</dbReference>
<keyword evidence="1" id="KW-0195">Cyclin</keyword>
<dbReference type="Pfam" id="PF00134">
    <property type="entry name" value="Cyclin_N"/>
    <property type="match status" value="1"/>
</dbReference>
<dbReference type="PANTHER" id="PTHR22896">
    <property type="entry name" value="CDK5 AND ABL1 ENZYME SUBSTRATE 1"/>
    <property type="match status" value="1"/>
</dbReference>
<feature type="domain" description="Cyclin-like" evidence="3">
    <location>
        <begin position="469"/>
        <end position="555"/>
    </location>
</feature>
<dbReference type="GO" id="GO:0051726">
    <property type="term" value="P:regulation of cell cycle"/>
    <property type="evidence" value="ECO:0007669"/>
    <property type="project" value="InterPro"/>
</dbReference>
<dbReference type="AlphaFoldDB" id="A0A1Y1XLA7"/>
<dbReference type="STRING" id="1754192.A0A1Y1XLA7"/>
<evidence type="ECO:0000259" key="3">
    <source>
        <dbReference type="SMART" id="SM00385"/>
    </source>
</evidence>
<comment type="caution">
    <text evidence="4">The sequence shown here is derived from an EMBL/GenBank/DDBJ whole genome shotgun (WGS) entry which is preliminary data.</text>
</comment>
<evidence type="ECO:0000256" key="2">
    <source>
        <dbReference type="SAM" id="MobiDB-lite"/>
    </source>
</evidence>
<organism evidence="4 5">
    <name type="scientific">Anaeromyces robustus</name>
    <dbReference type="NCBI Taxonomy" id="1754192"/>
    <lineage>
        <taxon>Eukaryota</taxon>
        <taxon>Fungi</taxon>
        <taxon>Fungi incertae sedis</taxon>
        <taxon>Chytridiomycota</taxon>
        <taxon>Chytridiomycota incertae sedis</taxon>
        <taxon>Neocallimastigomycetes</taxon>
        <taxon>Neocallimastigales</taxon>
        <taxon>Neocallimastigaceae</taxon>
        <taxon>Anaeromyces</taxon>
    </lineage>
</organism>
<dbReference type="InterPro" id="IPR013763">
    <property type="entry name" value="Cyclin-like_dom"/>
</dbReference>
<dbReference type="InterPro" id="IPR036915">
    <property type="entry name" value="Cyclin-like_sf"/>
</dbReference>
<dbReference type="InterPro" id="IPR006671">
    <property type="entry name" value="Cyclin_N"/>
</dbReference>
<reference evidence="4 5" key="1">
    <citation type="submission" date="2016-08" db="EMBL/GenBank/DDBJ databases">
        <title>A Parts List for Fungal Cellulosomes Revealed by Comparative Genomics.</title>
        <authorList>
            <consortium name="DOE Joint Genome Institute"/>
            <person name="Haitjema C.H."/>
            <person name="Gilmore S.P."/>
            <person name="Henske J.K."/>
            <person name="Solomon K.V."/>
            <person name="De Groot R."/>
            <person name="Kuo A."/>
            <person name="Mondo S.J."/>
            <person name="Salamov A.A."/>
            <person name="Labutti K."/>
            <person name="Zhao Z."/>
            <person name="Chiniquy J."/>
            <person name="Barry K."/>
            <person name="Brewer H.M."/>
            <person name="Purvine S.O."/>
            <person name="Wright A.T."/>
            <person name="Boxma B."/>
            <person name="Van Alen T."/>
            <person name="Hackstein J.H."/>
            <person name="Baker S.E."/>
            <person name="Grigoriev I.V."/>
            <person name="O'Malley M.A."/>
        </authorList>
    </citation>
    <scope>NUCLEOTIDE SEQUENCE [LARGE SCALE GENOMIC DNA]</scope>
    <source>
        <strain evidence="4 5">S4</strain>
    </source>
</reference>
<accession>A0A1Y1XLA7</accession>
<comment type="similarity">
    <text evidence="1">Belongs to the cyclin family.</text>
</comment>
<dbReference type="InterPro" id="IPR012388">
    <property type="entry name" value="CABLES1/2"/>
</dbReference>
<proteinExistence type="inferred from homology"/>
<dbReference type="OrthoDB" id="5353095at2759"/>
<name>A0A1Y1XLA7_9FUNG</name>
<evidence type="ECO:0000313" key="5">
    <source>
        <dbReference type="Proteomes" id="UP000193944"/>
    </source>
</evidence>
<dbReference type="CDD" id="cd20556">
    <property type="entry name" value="CYCLIN_CABLES"/>
    <property type="match status" value="1"/>
</dbReference>
<feature type="compositionally biased region" description="Basic and acidic residues" evidence="2">
    <location>
        <begin position="54"/>
        <end position="72"/>
    </location>
</feature>
<protein>
    <recommendedName>
        <fullName evidence="3">Cyclin-like domain-containing protein</fullName>
    </recommendedName>
</protein>
<feature type="compositionally biased region" description="Polar residues" evidence="2">
    <location>
        <begin position="95"/>
        <end position="119"/>
    </location>
</feature>
<feature type="compositionally biased region" description="Polar residues" evidence="2">
    <location>
        <begin position="33"/>
        <end position="53"/>
    </location>
</feature>
<evidence type="ECO:0000313" key="4">
    <source>
        <dbReference type="EMBL" id="ORX86538.1"/>
    </source>
</evidence>
<sequence length="598" mass="69404">MSNIYKFSRYENNERNRKNAAFQFLKNIKLGNETDNNNRNDSSSYEKNNLNKENSFHSTKENEFLKSNEINKKSKPKFFINDDGSDNESNSSNSKEQLTYNHSSVTTEVTTPFENSKNQDNNKENELKNTCNTEVNAGLLDKSKRNLSGILNKPKNNDLSMMSTGHNFKALWSNRRNACDSPVFGRIHSLSDLTELSKQDKSNTLSMCGKSNSGDNIMRNRNRQIQIQNSLNINPSTPIAKDKRQRAAKKFLSNIQLIPPQTSRSSFKEKEIRKINFKGYERENPLTSNYLSIKGSQLKNYDNDNKDEHEKELFNTVLNNIQVYTSPSGNIIGTFSVLNPRSYKENKTKIMSRNYNFIKQKKNSKKDISFKLPNIQIRKKTAESYAKLLTPSHSLERKPPDNYHITVLDDPTLITGKHKTIIALPYFMSSIIQYSRPSDLKKELNEQFRQLHPDLDPSLTLTQIRKVKKNIYLVAQEMDLELSSVAKAYVYFERLILKKEVNKYNRKLIGATCLFLATKVNDPKEVSYANLLKVLNKIMDVSPKEIRENEFNVFVALEFVLYVPLWDIRPHFERLVTSSEFPKVDMNDYLVDKMFYYY</sequence>
<reference evidence="4 5" key="2">
    <citation type="submission" date="2016-08" db="EMBL/GenBank/DDBJ databases">
        <title>Pervasive Adenine N6-methylation of Active Genes in Fungi.</title>
        <authorList>
            <consortium name="DOE Joint Genome Institute"/>
            <person name="Mondo S.J."/>
            <person name="Dannebaum R.O."/>
            <person name="Kuo R.C."/>
            <person name="Labutti K."/>
            <person name="Haridas S."/>
            <person name="Kuo A."/>
            <person name="Salamov A."/>
            <person name="Ahrendt S.R."/>
            <person name="Lipzen A."/>
            <person name="Sullivan W."/>
            <person name="Andreopoulos W.B."/>
            <person name="Clum A."/>
            <person name="Lindquist E."/>
            <person name="Daum C."/>
            <person name="Ramamoorthy G.K."/>
            <person name="Gryganskyi A."/>
            <person name="Culley D."/>
            <person name="Magnuson J.K."/>
            <person name="James T.Y."/>
            <person name="O'Malley M.A."/>
            <person name="Stajich J.E."/>
            <person name="Spatafora J.W."/>
            <person name="Visel A."/>
            <person name="Grigoriev I.V."/>
        </authorList>
    </citation>
    <scope>NUCLEOTIDE SEQUENCE [LARGE SCALE GENOMIC DNA]</scope>
    <source>
        <strain evidence="4 5">S4</strain>
    </source>
</reference>
<feature type="region of interest" description="Disordered" evidence="2">
    <location>
        <begin position="31"/>
        <end position="126"/>
    </location>
</feature>
<dbReference type="SMART" id="SM00385">
    <property type="entry name" value="CYCLIN"/>
    <property type="match status" value="1"/>
</dbReference>
<dbReference type="PANTHER" id="PTHR22896:SF0">
    <property type="entry name" value="CYCLIN N-TERMINAL DOMAIN-CONTAINING PROTEIN"/>
    <property type="match status" value="1"/>
</dbReference>
<dbReference type="Gene3D" id="1.10.472.10">
    <property type="entry name" value="Cyclin-like"/>
    <property type="match status" value="1"/>
</dbReference>
<dbReference type="Proteomes" id="UP000193944">
    <property type="component" value="Unassembled WGS sequence"/>
</dbReference>